<keyword evidence="6" id="KW-0325">Glycoprotein</keyword>
<evidence type="ECO:0000256" key="5">
    <source>
        <dbReference type="ARBA" id="ARBA00022801"/>
    </source>
</evidence>
<evidence type="ECO:0000256" key="6">
    <source>
        <dbReference type="ARBA" id="ARBA00023180"/>
    </source>
</evidence>
<reference evidence="11 12" key="1">
    <citation type="journal article" date="2019" name="Plant Biotechnol. J.">
        <title>The red bayberry genome and genetic basis of sex determination.</title>
        <authorList>
            <person name="Jia H.M."/>
            <person name="Jia H.J."/>
            <person name="Cai Q.L."/>
            <person name="Wang Y."/>
            <person name="Zhao H.B."/>
            <person name="Yang W.F."/>
            <person name="Wang G.Y."/>
            <person name="Li Y.H."/>
            <person name="Zhan D.L."/>
            <person name="Shen Y.T."/>
            <person name="Niu Q.F."/>
            <person name="Chang L."/>
            <person name="Qiu J."/>
            <person name="Zhao L."/>
            <person name="Xie H.B."/>
            <person name="Fu W.Y."/>
            <person name="Jin J."/>
            <person name="Li X.W."/>
            <person name="Jiao Y."/>
            <person name="Zhou C.C."/>
            <person name="Tu T."/>
            <person name="Chai C.Y."/>
            <person name="Gao J.L."/>
            <person name="Fan L.J."/>
            <person name="van de Weg E."/>
            <person name="Wang J.Y."/>
            <person name="Gao Z.S."/>
        </authorList>
    </citation>
    <scope>NUCLEOTIDE SEQUENCE [LARGE SCALE GENOMIC DNA]</scope>
    <source>
        <tissue evidence="11">Leaves</tissue>
    </source>
</reference>
<dbReference type="CDD" id="cd08603">
    <property type="entry name" value="GDPD_SHV3_repeat_1"/>
    <property type="match status" value="1"/>
</dbReference>
<evidence type="ECO:0000256" key="9">
    <source>
        <dbReference type="SAM" id="SignalP"/>
    </source>
</evidence>
<dbReference type="FunFam" id="3.20.20.190:FF:000011">
    <property type="entry name" value="Glycerophosphodiester phosphodiesterase GDPDL3"/>
    <property type="match status" value="1"/>
</dbReference>
<keyword evidence="12" id="KW-1185">Reference proteome</keyword>
<evidence type="ECO:0000313" key="11">
    <source>
        <dbReference type="EMBL" id="KAB1224995.1"/>
    </source>
</evidence>
<feature type="signal peptide" evidence="9">
    <location>
        <begin position="1"/>
        <end position="24"/>
    </location>
</feature>
<dbReference type="CDD" id="cd08604">
    <property type="entry name" value="GDPD_SHV3_repeat_2"/>
    <property type="match status" value="1"/>
</dbReference>
<dbReference type="FunFam" id="3.20.20.190:FF:000013">
    <property type="entry name" value="Glycerophosphodiester phosphodiesterase GDPDL3"/>
    <property type="match status" value="1"/>
</dbReference>
<feature type="region of interest" description="Disordered" evidence="8">
    <location>
        <begin position="710"/>
        <end position="731"/>
    </location>
</feature>
<evidence type="ECO:0000259" key="10">
    <source>
        <dbReference type="PROSITE" id="PS51704"/>
    </source>
</evidence>
<dbReference type="PANTHER" id="PTHR43620:SF7">
    <property type="entry name" value="GLYCEROPHOSPHODIESTER PHOSPHODIESTERASE GDPD5-RELATED"/>
    <property type="match status" value="1"/>
</dbReference>
<dbReference type="PANTHER" id="PTHR43620">
    <property type="entry name" value="GLYCEROPHOSPHORYL DIESTER PHOSPHODIESTERASE"/>
    <property type="match status" value="1"/>
</dbReference>
<dbReference type="OrthoDB" id="1058301at2759"/>
<evidence type="ECO:0000256" key="2">
    <source>
        <dbReference type="ARBA" id="ARBA00012247"/>
    </source>
</evidence>
<proteinExistence type="inferred from homology"/>
<dbReference type="EMBL" id="RXIC02000019">
    <property type="protein sequence ID" value="KAB1224995.1"/>
    <property type="molecule type" value="Genomic_DNA"/>
</dbReference>
<dbReference type="AlphaFoldDB" id="A0A6A1WI86"/>
<dbReference type="EC" id="3.1.4.46" evidence="2"/>
<keyword evidence="4" id="KW-0319">Glycerol metabolism</keyword>
<evidence type="ECO:0000256" key="1">
    <source>
        <dbReference type="ARBA" id="ARBA00007277"/>
    </source>
</evidence>
<evidence type="ECO:0000256" key="4">
    <source>
        <dbReference type="ARBA" id="ARBA00022798"/>
    </source>
</evidence>
<evidence type="ECO:0000256" key="3">
    <source>
        <dbReference type="ARBA" id="ARBA00022729"/>
    </source>
</evidence>
<feature type="chain" id="PRO_5025633686" description="glycerophosphodiester phosphodiesterase" evidence="9">
    <location>
        <begin position="25"/>
        <end position="756"/>
    </location>
</feature>
<dbReference type="GO" id="GO:0008889">
    <property type="term" value="F:glycerophosphodiester phosphodiesterase activity"/>
    <property type="evidence" value="ECO:0007669"/>
    <property type="project" value="UniProtKB-EC"/>
</dbReference>
<dbReference type="GO" id="GO:0006629">
    <property type="term" value="P:lipid metabolic process"/>
    <property type="evidence" value="ECO:0007669"/>
    <property type="project" value="InterPro"/>
</dbReference>
<keyword evidence="5" id="KW-0378">Hydrolase</keyword>
<evidence type="ECO:0000313" key="12">
    <source>
        <dbReference type="Proteomes" id="UP000516437"/>
    </source>
</evidence>
<comment type="caution">
    <text evidence="11">The sequence shown here is derived from an EMBL/GenBank/DDBJ whole genome shotgun (WGS) entry which is preliminary data.</text>
</comment>
<dbReference type="Pfam" id="PF03009">
    <property type="entry name" value="GDPD"/>
    <property type="match status" value="2"/>
</dbReference>
<dbReference type="InterPro" id="IPR030395">
    <property type="entry name" value="GP_PDE_dom"/>
</dbReference>
<dbReference type="InterPro" id="IPR017946">
    <property type="entry name" value="PLC-like_Pdiesterase_TIM-brl"/>
</dbReference>
<feature type="domain" description="GP-PDE" evidence="10">
    <location>
        <begin position="41"/>
        <end position="341"/>
    </location>
</feature>
<comment type="similarity">
    <text evidence="1">Belongs to the glycerophosphoryl diester phosphodiesterase family.</text>
</comment>
<dbReference type="Gene3D" id="3.20.20.190">
    <property type="entry name" value="Phosphatidylinositol (PI) phosphodiesterase"/>
    <property type="match status" value="2"/>
</dbReference>
<protein>
    <recommendedName>
        <fullName evidence="2">glycerophosphodiester phosphodiesterase</fullName>
        <ecNumber evidence="2">3.1.4.46</ecNumber>
    </recommendedName>
</protein>
<dbReference type="GO" id="GO:0006071">
    <property type="term" value="P:glycerol metabolic process"/>
    <property type="evidence" value="ECO:0007669"/>
    <property type="project" value="UniProtKB-KW"/>
</dbReference>
<name>A0A6A1WI86_9ROSI</name>
<feature type="domain" description="GP-PDE" evidence="10">
    <location>
        <begin position="357"/>
        <end position="658"/>
    </location>
</feature>
<accession>A0A6A1WI86</accession>
<comment type="catalytic activity">
    <reaction evidence="7">
        <text>a sn-glycero-3-phosphodiester + H2O = an alcohol + sn-glycerol 3-phosphate + H(+)</text>
        <dbReference type="Rhea" id="RHEA:12969"/>
        <dbReference type="ChEBI" id="CHEBI:15377"/>
        <dbReference type="ChEBI" id="CHEBI:15378"/>
        <dbReference type="ChEBI" id="CHEBI:30879"/>
        <dbReference type="ChEBI" id="CHEBI:57597"/>
        <dbReference type="ChEBI" id="CHEBI:83408"/>
        <dbReference type="EC" id="3.1.4.46"/>
    </reaction>
</comment>
<dbReference type="PROSITE" id="PS51704">
    <property type="entry name" value="GP_PDE"/>
    <property type="match status" value="2"/>
</dbReference>
<evidence type="ECO:0000256" key="7">
    <source>
        <dbReference type="ARBA" id="ARBA00047512"/>
    </source>
</evidence>
<keyword evidence="3 9" id="KW-0732">Signal</keyword>
<dbReference type="SUPFAM" id="SSF51695">
    <property type="entry name" value="PLC-like phosphodiesterases"/>
    <property type="match status" value="2"/>
</dbReference>
<gene>
    <name evidence="11" type="ORF">CJ030_MR1G015002</name>
</gene>
<organism evidence="11 12">
    <name type="scientific">Morella rubra</name>
    <name type="common">Chinese bayberry</name>
    <dbReference type="NCBI Taxonomy" id="262757"/>
    <lineage>
        <taxon>Eukaryota</taxon>
        <taxon>Viridiplantae</taxon>
        <taxon>Streptophyta</taxon>
        <taxon>Embryophyta</taxon>
        <taxon>Tracheophyta</taxon>
        <taxon>Spermatophyta</taxon>
        <taxon>Magnoliopsida</taxon>
        <taxon>eudicotyledons</taxon>
        <taxon>Gunneridae</taxon>
        <taxon>Pentapetalae</taxon>
        <taxon>rosids</taxon>
        <taxon>fabids</taxon>
        <taxon>Fagales</taxon>
        <taxon>Myricaceae</taxon>
        <taxon>Morella</taxon>
    </lineage>
</organism>
<evidence type="ECO:0000256" key="8">
    <source>
        <dbReference type="SAM" id="MobiDB-lite"/>
    </source>
</evidence>
<dbReference type="Proteomes" id="UP000516437">
    <property type="component" value="Chromosome 1"/>
</dbReference>
<sequence>MCCLHGRTFLLLLLQSLVAALVFAQGSNAASVWPTLSGNPPLVIARGGFSGLFPDSSAIAYNLALAVSVPDVILWCDVQLTKDGVGICAPDVRLDNSTDIATIFKGRKKVYLVNGTPTPGWFSVDFTFNELFNNVVLTQGVYSRTNKFDGSGFLILTVQDVVNITKPPGFWLNIQHDAFFTQHNLSMRSFVLSVSRSVVVNYISSPEVSFLRSIVTRFSPKVTKLVFRFLGKEDIEPSTNQTYDSLLKNLTFIKTFASGILVPKAYIWPVDVTLYLEPHTSVVVDAHKVGLEVFASDFANDVPSSYNYSYDPVSEYLAFIDTDFSVDGVLSDFPITPSEAIDCFSHLPKNASAQVKTLVISKYGASGDYPGCTDVAYAKAIKDGVDVIDCPVQLSKDGIPICLSSINLIDSTNVAQTNYSSLTTNIPEIKAGSGIYTFSLTWSQIQSLTPAISNPFSNYRLFRNPRAKTEGKFLTLLDFLALSKNSSSLTGVLISIEYAPYLAEDQRLSVTDAVIDALSKAGYDTQTSLKVMIQSTNSSVLLKFKDKTKYELVYKVDENIRDALDSTVEEIKTFASSVVVGKDSVFPENQAFLTGVTDTVSKLQSFKLPVYVETFSNEFVSQAWDFFSDSTVEINSYVMGANVNGVITDFPKTAARYKRNRCLGLGSQTPPYMSPVQPGSLMQVISPSYMPPAEAPNPVLDNADVVEPPLPGISAEAPGPSGSTGVAPKTPNGQPKLSSTFFLPYLAILLAAIFLV</sequence>